<keyword evidence="3" id="KW-1185">Reference proteome</keyword>
<protein>
    <submittedName>
        <fullName evidence="2">Uncharacterized protein</fullName>
    </submittedName>
</protein>
<dbReference type="Proteomes" id="UP000325577">
    <property type="component" value="Linkage Group LG15"/>
</dbReference>
<sequence length="115" mass="12360">MADETIVNGVASEAVDQTVAEITRKEDHVDGHRVLCVQARVKDGEVEAEDVREGSRDIGSPRRYSATRSSQETSGTISPMKTQYEGRIACLHGAASAGEIVAMAVVGYFRYGSRG</sequence>
<evidence type="ECO:0000313" key="3">
    <source>
        <dbReference type="Proteomes" id="UP000325577"/>
    </source>
</evidence>
<evidence type="ECO:0000256" key="1">
    <source>
        <dbReference type="SAM" id="MobiDB-lite"/>
    </source>
</evidence>
<dbReference type="EMBL" id="CM018038">
    <property type="protein sequence ID" value="KAA8538704.1"/>
    <property type="molecule type" value="Genomic_DNA"/>
</dbReference>
<accession>A0A5J5B7Y8</accession>
<feature type="compositionally biased region" description="Polar residues" evidence="1">
    <location>
        <begin position="66"/>
        <end position="79"/>
    </location>
</feature>
<gene>
    <name evidence="2" type="ORF">F0562_028315</name>
</gene>
<name>A0A5J5B7Y8_9ASTE</name>
<organism evidence="2 3">
    <name type="scientific">Nyssa sinensis</name>
    <dbReference type="NCBI Taxonomy" id="561372"/>
    <lineage>
        <taxon>Eukaryota</taxon>
        <taxon>Viridiplantae</taxon>
        <taxon>Streptophyta</taxon>
        <taxon>Embryophyta</taxon>
        <taxon>Tracheophyta</taxon>
        <taxon>Spermatophyta</taxon>
        <taxon>Magnoliopsida</taxon>
        <taxon>eudicotyledons</taxon>
        <taxon>Gunneridae</taxon>
        <taxon>Pentapetalae</taxon>
        <taxon>asterids</taxon>
        <taxon>Cornales</taxon>
        <taxon>Nyssaceae</taxon>
        <taxon>Nyssa</taxon>
    </lineage>
</organism>
<proteinExistence type="predicted"/>
<evidence type="ECO:0000313" key="2">
    <source>
        <dbReference type="EMBL" id="KAA8538704.1"/>
    </source>
</evidence>
<feature type="compositionally biased region" description="Basic and acidic residues" evidence="1">
    <location>
        <begin position="47"/>
        <end position="60"/>
    </location>
</feature>
<dbReference type="AlphaFoldDB" id="A0A5J5B7Y8"/>
<reference evidence="2 3" key="1">
    <citation type="submission" date="2019-09" db="EMBL/GenBank/DDBJ databases">
        <title>A chromosome-level genome assembly of the Chinese tupelo Nyssa sinensis.</title>
        <authorList>
            <person name="Yang X."/>
            <person name="Kang M."/>
            <person name="Yang Y."/>
            <person name="Xiong H."/>
            <person name="Wang M."/>
            <person name="Zhang Z."/>
            <person name="Wang Z."/>
            <person name="Wu H."/>
            <person name="Ma T."/>
            <person name="Liu J."/>
            <person name="Xi Z."/>
        </authorList>
    </citation>
    <scope>NUCLEOTIDE SEQUENCE [LARGE SCALE GENOMIC DNA]</scope>
    <source>
        <strain evidence="2">J267</strain>
        <tissue evidence="2">Leaf</tissue>
    </source>
</reference>
<feature type="region of interest" description="Disordered" evidence="1">
    <location>
        <begin position="47"/>
        <end position="79"/>
    </location>
</feature>